<reference evidence="3" key="1">
    <citation type="submission" date="2025-08" db="UniProtKB">
        <authorList>
            <consortium name="RefSeq"/>
        </authorList>
    </citation>
    <scope>IDENTIFICATION</scope>
    <source>
        <strain evidence="3">J_2021</strain>
        <tissue evidence="3">Erythrocytes</tissue>
    </source>
</reference>
<dbReference type="GeneID" id="121395203"/>
<evidence type="ECO:0000313" key="2">
    <source>
        <dbReference type="Proteomes" id="UP000186698"/>
    </source>
</evidence>
<dbReference type="OrthoDB" id="10577126at2759"/>
<keyword evidence="2" id="KW-1185">Reference proteome</keyword>
<dbReference type="Proteomes" id="UP000186698">
    <property type="component" value="Chromosome 6S"/>
</dbReference>
<feature type="region of interest" description="Disordered" evidence="1">
    <location>
        <begin position="1"/>
        <end position="100"/>
    </location>
</feature>
<accession>A0A8J1L3P2</accession>
<proteinExistence type="predicted"/>
<feature type="compositionally biased region" description="Acidic residues" evidence="1">
    <location>
        <begin position="90"/>
        <end position="100"/>
    </location>
</feature>
<feature type="compositionally biased region" description="Basic and acidic residues" evidence="1">
    <location>
        <begin position="9"/>
        <end position="28"/>
    </location>
</feature>
<dbReference type="KEGG" id="xla:121395203"/>
<sequence>MIRTLFPQRHMEISEIKSEAETEEHWRESSALTGVGSPEMETRRLEGKWENEEPDTEDPLDTIKREMDSDPLEGSPEMETRRLEGKWENEEPDTEDPLDT</sequence>
<dbReference type="RefSeq" id="XP_041424157.1">
    <property type="nucleotide sequence ID" value="XM_041568223.1"/>
</dbReference>
<evidence type="ECO:0000256" key="1">
    <source>
        <dbReference type="SAM" id="MobiDB-lite"/>
    </source>
</evidence>
<feature type="compositionally biased region" description="Basic and acidic residues" evidence="1">
    <location>
        <begin position="40"/>
        <end position="51"/>
    </location>
</feature>
<evidence type="ECO:0000313" key="3">
    <source>
        <dbReference type="RefSeq" id="XP_041424157.1"/>
    </source>
</evidence>
<name>A0A8J1L3P2_XENLA</name>
<organism evidence="2 3">
    <name type="scientific">Xenopus laevis</name>
    <name type="common">African clawed frog</name>
    <dbReference type="NCBI Taxonomy" id="8355"/>
    <lineage>
        <taxon>Eukaryota</taxon>
        <taxon>Metazoa</taxon>
        <taxon>Chordata</taxon>
        <taxon>Craniata</taxon>
        <taxon>Vertebrata</taxon>
        <taxon>Euteleostomi</taxon>
        <taxon>Amphibia</taxon>
        <taxon>Batrachia</taxon>
        <taxon>Anura</taxon>
        <taxon>Pipoidea</taxon>
        <taxon>Pipidae</taxon>
        <taxon>Xenopodinae</taxon>
        <taxon>Xenopus</taxon>
        <taxon>Xenopus</taxon>
    </lineage>
</organism>
<gene>
    <name evidence="3" type="primary">LOC121395203</name>
</gene>
<protein>
    <submittedName>
        <fullName evidence="3">Gastrula zinc finger protein 5-1-like isoform X1</fullName>
    </submittedName>
</protein>
<feature type="compositionally biased region" description="Basic and acidic residues" evidence="1">
    <location>
        <begin position="78"/>
        <end position="89"/>
    </location>
</feature>
<dbReference type="AlphaFoldDB" id="A0A8J1L3P2"/>